<dbReference type="KEGG" id="vhy:G7082_12225"/>
<dbReference type="Pfam" id="PF11193">
    <property type="entry name" value="DUF2812"/>
    <property type="match status" value="1"/>
</dbReference>
<evidence type="ECO:0000313" key="2">
    <source>
        <dbReference type="EMBL" id="QIL49201.1"/>
    </source>
</evidence>
<keyword evidence="3" id="KW-1185">Reference proteome</keyword>
<dbReference type="InterPro" id="IPR021359">
    <property type="entry name" value="DUF2812"/>
</dbReference>
<organism evidence="2 3">
    <name type="scientific">Vagococcus hydrophili</name>
    <dbReference type="NCBI Taxonomy" id="2714947"/>
    <lineage>
        <taxon>Bacteria</taxon>
        <taxon>Bacillati</taxon>
        <taxon>Bacillota</taxon>
        <taxon>Bacilli</taxon>
        <taxon>Lactobacillales</taxon>
        <taxon>Enterococcaceae</taxon>
        <taxon>Vagococcus</taxon>
    </lineage>
</organism>
<evidence type="ECO:0000256" key="1">
    <source>
        <dbReference type="SAM" id="Phobius"/>
    </source>
</evidence>
<gene>
    <name evidence="2" type="ORF">G7082_12225</name>
</gene>
<dbReference type="EMBL" id="CP049887">
    <property type="protein sequence ID" value="QIL49201.1"/>
    <property type="molecule type" value="Genomic_DNA"/>
</dbReference>
<evidence type="ECO:0000313" key="3">
    <source>
        <dbReference type="Proteomes" id="UP000501747"/>
    </source>
</evidence>
<dbReference type="Proteomes" id="UP000501747">
    <property type="component" value="Chromosome"/>
</dbReference>
<name>A0A6G8AVT7_9ENTE</name>
<protein>
    <submittedName>
        <fullName evidence="2">DUF2812 domain-containing protein</fullName>
    </submittedName>
</protein>
<reference evidence="2 3" key="1">
    <citation type="submission" date="2020-03" db="EMBL/GenBank/DDBJ databases">
        <title>Vagococcus sp. nov., isolated from beetles.</title>
        <authorList>
            <person name="Hyun D.-W."/>
            <person name="Bae J.-W."/>
        </authorList>
    </citation>
    <scope>NUCLEOTIDE SEQUENCE [LARGE SCALE GENOMIC DNA]</scope>
    <source>
        <strain evidence="2 3">HDW17B</strain>
    </source>
</reference>
<feature type="transmembrane region" description="Helical" evidence="1">
    <location>
        <begin position="66"/>
        <end position="83"/>
    </location>
</feature>
<keyword evidence="1" id="KW-1133">Transmembrane helix</keyword>
<keyword evidence="1" id="KW-0812">Transmembrane</keyword>
<sequence>MDVREFKNKSERTEYIQFVSDFGWEYIESREQSHKLYFLGQLSENSELFSDDQSKYDREVRSKKKLDVTNLLILIFYVLFFFNEKDKSILFNLKNAFLTPHLFEKTGDGFIQAFLFELPFAILRIIIAFGPFILLMYLIYQSYLVRQSIKKYEKRII</sequence>
<dbReference type="AlphaFoldDB" id="A0A6G8AVT7"/>
<dbReference type="RefSeq" id="WP_166035327.1">
    <property type="nucleotide sequence ID" value="NZ_CP049887.1"/>
</dbReference>
<feature type="transmembrane region" description="Helical" evidence="1">
    <location>
        <begin position="121"/>
        <end position="140"/>
    </location>
</feature>
<proteinExistence type="predicted"/>
<keyword evidence="1" id="KW-0472">Membrane</keyword>
<accession>A0A6G8AVT7</accession>